<comment type="caution">
    <text evidence="3">The sequence shown here is derived from an EMBL/GenBank/DDBJ whole genome shotgun (WGS) entry which is preliminary data.</text>
</comment>
<dbReference type="Proteomes" id="UP000605676">
    <property type="component" value="Unassembled WGS sequence"/>
</dbReference>
<feature type="signal peptide" evidence="2">
    <location>
        <begin position="1"/>
        <end position="21"/>
    </location>
</feature>
<keyword evidence="2" id="KW-0732">Signal</keyword>
<gene>
    <name evidence="3" type="ORF">JIV24_18230</name>
</gene>
<evidence type="ECO:0000313" key="3">
    <source>
        <dbReference type="EMBL" id="MBK3519292.1"/>
    </source>
</evidence>
<organism evidence="3 4">
    <name type="scientific">Carboxylicivirga marina</name>
    <dbReference type="NCBI Taxonomy" id="2800988"/>
    <lineage>
        <taxon>Bacteria</taxon>
        <taxon>Pseudomonadati</taxon>
        <taxon>Bacteroidota</taxon>
        <taxon>Bacteroidia</taxon>
        <taxon>Marinilabiliales</taxon>
        <taxon>Marinilabiliaceae</taxon>
        <taxon>Carboxylicivirga</taxon>
    </lineage>
</organism>
<accession>A0ABS1HP42</accession>
<evidence type="ECO:0000256" key="1">
    <source>
        <dbReference type="SAM" id="MobiDB-lite"/>
    </source>
</evidence>
<evidence type="ECO:0000256" key="2">
    <source>
        <dbReference type="SAM" id="SignalP"/>
    </source>
</evidence>
<feature type="region of interest" description="Disordered" evidence="1">
    <location>
        <begin position="159"/>
        <end position="186"/>
    </location>
</feature>
<evidence type="ECO:0008006" key="5">
    <source>
        <dbReference type="Google" id="ProtNLM"/>
    </source>
</evidence>
<dbReference type="EMBL" id="JAENRR010000061">
    <property type="protein sequence ID" value="MBK3519292.1"/>
    <property type="molecule type" value="Genomic_DNA"/>
</dbReference>
<keyword evidence="4" id="KW-1185">Reference proteome</keyword>
<evidence type="ECO:0000313" key="4">
    <source>
        <dbReference type="Proteomes" id="UP000605676"/>
    </source>
</evidence>
<proteinExistence type="predicted"/>
<feature type="chain" id="PRO_5046975168" description="Periplasmic heavy metal sensor" evidence="2">
    <location>
        <begin position="22"/>
        <end position="286"/>
    </location>
</feature>
<name>A0ABS1HP42_9BACT</name>
<feature type="compositionally biased region" description="Basic residues" evidence="1">
    <location>
        <begin position="160"/>
        <end position="176"/>
    </location>
</feature>
<dbReference type="Gene3D" id="1.20.120.1490">
    <property type="match status" value="1"/>
</dbReference>
<sequence length="286" mass="33352">MKSRYLLTVIALVMALTSVTAQRMQQKKQCNEKGMKGTFCLLDDLSEEQQENLKAERVKFYKETQINRNQLGELMAKKRTLQTIEPIDEKGLNKLLAEINQVKSSMAKKQVRHKQSMKAFFTDEQLIAFEQNRGKSQMRGHGKGRMHNIRDCKMANAKQMKARHGGQRKGQSKGKPRKEMNRGGQNMISDELRAELKASHTELMKQQQPLNNQLNELKAQFKTLTYGKTIDLKQVDKNIDKQAAIKLEIEKLKSNQKLQLRSKLSDEQKIWFDKHQMRRKNKHRMN</sequence>
<protein>
    <recommendedName>
        <fullName evidence="5">Periplasmic heavy metal sensor</fullName>
    </recommendedName>
</protein>
<dbReference type="RefSeq" id="WP_200466513.1">
    <property type="nucleotide sequence ID" value="NZ_JAENRR010000061.1"/>
</dbReference>
<reference evidence="3 4" key="1">
    <citation type="submission" date="2021-01" db="EMBL/GenBank/DDBJ databases">
        <title>Carboxyliciviraga sp.nov., isolated from coastal sediments.</title>
        <authorList>
            <person name="Lu D."/>
            <person name="Zhang T."/>
        </authorList>
    </citation>
    <scope>NUCLEOTIDE SEQUENCE [LARGE SCALE GENOMIC DNA]</scope>
    <source>
        <strain evidence="3 4">N1Y132</strain>
    </source>
</reference>